<feature type="region of interest" description="Disordered" evidence="1">
    <location>
        <begin position="233"/>
        <end position="254"/>
    </location>
</feature>
<keyword evidence="2" id="KW-0812">Transmembrane</keyword>
<dbReference type="GeneID" id="97671778"/>
<dbReference type="RefSeq" id="WP_055118465.1">
    <property type="nucleotide sequence ID" value="NZ_CXWA01000008.1"/>
</dbReference>
<evidence type="ECO:0000256" key="1">
    <source>
        <dbReference type="SAM" id="MobiDB-lite"/>
    </source>
</evidence>
<protein>
    <submittedName>
        <fullName evidence="3">Bacterial SH3 domain protein</fullName>
    </submittedName>
</protein>
<feature type="compositionally biased region" description="Polar residues" evidence="1">
    <location>
        <begin position="235"/>
        <end position="245"/>
    </location>
</feature>
<organism evidence="3 4">
    <name type="scientific">Roseibium album</name>
    <dbReference type="NCBI Taxonomy" id="311410"/>
    <lineage>
        <taxon>Bacteria</taxon>
        <taxon>Pseudomonadati</taxon>
        <taxon>Pseudomonadota</taxon>
        <taxon>Alphaproteobacteria</taxon>
        <taxon>Hyphomicrobiales</taxon>
        <taxon>Stappiaceae</taxon>
        <taxon>Roseibium</taxon>
    </lineage>
</organism>
<keyword evidence="2" id="KW-1133">Transmembrane helix</keyword>
<keyword evidence="4" id="KW-1185">Reference proteome</keyword>
<feature type="region of interest" description="Disordered" evidence="1">
    <location>
        <begin position="1"/>
        <end position="45"/>
    </location>
</feature>
<dbReference type="Proteomes" id="UP000049983">
    <property type="component" value="Unassembled WGS sequence"/>
</dbReference>
<dbReference type="Gene3D" id="2.30.30.40">
    <property type="entry name" value="SH3 Domains"/>
    <property type="match status" value="1"/>
</dbReference>
<feature type="region of interest" description="Disordered" evidence="1">
    <location>
        <begin position="104"/>
        <end position="123"/>
    </location>
</feature>
<feature type="region of interest" description="Disordered" evidence="1">
    <location>
        <begin position="170"/>
        <end position="204"/>
    </location>
</feature>
<dbReference type="EMBL" id="CXWC01000012">
    <property type="protein sequence ID" value="CTQ75678.1"/>
    <property type="molecule type" value="Genomic_DNA"/>
</dbReference>
<feature type="compositionally biased region" description="Polar residues" evidence="1">
    <location>
        <begin position="106"/>
        <end position="123"/>
    </location>
</feature>
<sequence length="399" mass="42576">MYSVSAPANTCDARTGRNEDQTPEQAETCDPRLVSGSQSNDEFRDTLQSIDPGELAAKILQLHTDAKDKHASDIKRPRMIEDGEEDTFEMPNVLQNRSIRELPKSTPIQVTDNRSKNPAKNSGGPSFRFLLASTLVIGLAGGAALALGLPEMLNAEKNVARPVETELILANPSLDTPSSETSGTLVSGEENRSSSGWPSATPAQIAKAKDRIQKAFAVGGSSTPDPVTLARVSKRTATNSTSSPPRATDQSDRRIDAANAEEPSLRTGYPLLASNATVTPVPSPLASSAETRESAAIEPVVSASQNAVDENASRLPVRSGAEQTNVSYSNTGRTLASVNMRSTEDKNGKIIAVIPEDTHVSFQVCGAWWCGVTYQGKTGFVGQKFLARPASREEFEPVR</sequence>
<proteinExistence type="predicted"/>
<evidence type="ECO:0000256" key="2">
    <source>
        <dbReference type="SAM" id="Phobius"/>
    </source>
</evidence>
<name>A0A0M6ZFS8_9HYPH</name>
<dbReference type="AlphaFoldDB" id="A0A0M6ZFS8"/>
<feature type="compositionally biased region" description="Polar residues" evidence="1">
    <location>
        <begin position="173"/>
        <end position="185"/>
    </location>
</feature>
<evidence type="ECO:0000313" key="3">
    <source>
        <dbReference type="EMBL" id="CTQ75678.1"/>
    </source>
</evidence>
<feature type="compositionally biased region" description="Polar residues" evidence="1">
    <location>
        <begin position="193"/>
        <end position="202"/>
    </location>
</feature>
<dbReference type="OrthoDB" id="8421932at2"/>
<feature type="transmembrane region" description="Helical" evidence="2">
    <location>
        <begin position="129"/>
        <end position="149"/>
    </location>
</feature>
<accession>A0A0M6ZFS8</accession>
<keyword evidence="2" id="KW-0472">Membrane</keyword>
<dbReference type="STRING" id="311410.LA5095_04215"/>
<gene>
    <name evidence="3" type="ORF">LA5096_04488</name>
</gene>
<evidence type="ECO:0000313" key="4">
    <source>
        <dbReference type="Proteomes" id="UP000049983"/>
    </source>
</evidence>
<reference evidence="4" key="1">
    <citation type="submission" date="2015-07" db="EMBL/GenBank/DDBJ databases">
        <authorList>
            <person name="Rodrigo-Torres Lidia"/>
            <person name="Arahal R.David."/>
        </authorList>
    </citation>
    <scope>NUCLEOTIDE SEQUENCE [LARGE SCALE GENOMIC DNA]</scope>
    <source>
        <strain evidence="4">CECT 5096</strain>
    </source>
</reference>